<reference evidence="9" key="1">
    <citation type="submission" date="2021-01" db="EMBL/GenBank/DDBJ databases">
        <title>Whole genome shotgun sequence of Acrocarpospora phusangensis NBRC 108782.</title>
        <authorList>
            <person name="Komaki H."/>
            <person name="Tamura T."/>
        </authorList>
    </citation>
    <scope>NUCLEOTIDE SEQUENCE</scope>
    <source>
        <strain evidence="9">NBRC 108782</strain>
    </source>
</reference>
<dbReference type="GO" id="GO:0005886">
    <property type="term" value="C:plasma membrane"/>
    <property type="evidence" value="ECO:0007669"/>
    <property type="project" value="UniProtKB-SubCell"/>
</dbReference>
<protein>
    <submittedName>
        <fullName evidence="9">MFS transporter</fullName>
    </submittedName>
</protein>
<evidence type="ECO:0000256" key="2">
    <source>
        <dbReference type="ARBA" id="ARBA00022448"/>
    </source>
</evidence>
<dbReference type="EMBL" id="BOOA01000028">
    <property type="protein sequence ID" value="GIH25442.1"/>
    <property type="molecule type" value="Genomic_DNA"/>
</dbReference>
<feature type="transmembrane region" description="Helical" evidence="7">
    <location>
        <begin position="98"/>
        <end position="120"/>
    </location>
</feature>
<keyword evidence="6 7" id="KW-0472">Membrane</keyword>
<evidence type="ECO:0000256" key="4">
    <source>
        <dbReference type="ARBA" id="ARBA00022692"/>
    </source>
</evidence>
<accession>A0A919UPA1</accession>
<dbReference type="InterPro" id="IPR020846">
    <property type="entry name" value="MFS_dom"/>
</dbReference>
<feature type="transmembrane region" description="Helical" evidence="7">
    <location>
        <begin position="193"/>
        <end position="213"/>
    </location>
</feature>
<feature type="transmembrane region" description="Helical" evidence="7">
    <location>
        <begin position="397"/>
        <end position="416"/>
    </location>
</feature>
<feature type="transmembrane region" description="Helical" evidence="7">
    <location>
        <begin position="219"/>
        <end position="240"/>
    </location>
</feature>
<feature type="transmembrane region" description="Helical" evidence="7">
    <location>
        <begin position="46"/>
        <end position="65"/>
    </location>
</feature>
<dbReference type="Pfam" id="PF07690">
    <property type="entry name" value="MFS_1"/>
    <property type="match status" value="1"/>
</dbReference>
<dbReference type="RefSeq" id="WP_204042154.1">
    <property type="nucleotide sequence ID" value="NZ_BOOA01000028.1"/>
</dbReference>
<evidence type="ECO:0000256" key="7">
    <source>
        <dbReference type="SAM" id="Phobius"/>
    </source>
</evidence>
<keyword evidence="10" id="KW-1185">Reference proteome</keyword>
<dbReference type="PROSITE" id="PS50850">
    <property type="entry name" value="MFS"/>
    <property type="match status" value="1"/>
</dbReference>
<dbReference type="NCBIfam" id="TIGR00711">
    <property type="entry name" value="efflux_EmrB"/>
    <property type="match status" value="1"/>
</dbReference>
<dbReference type="CDD" id="cd17321">
    <property type="entry name" value="MFS_MMR_MDR_like"/>
    <property type="match status" value="1"/>
</dbReference>
<evidence type="ECO:0000256" key="5">
    <source>
        <dbReference type="ARBA" id="ARBA00022989"/>
    </source>
</evidence>
<dbReference type="AlphaFoldDB" id="A0A919UPA1"/>
<dbReference type="InterPro" id="IPR036259">
    <property type="entry name" value="MFS_trans_sf"/>
</dbReference>
<feature type="transmembrane region" description="Helical" evidence="7">
    <location>
        <begin position="327"/>
        <end position="349"/>
    </location>
</feature>
<keyword evidence="2" id="KW-0813">Transport</keyword>
<organism evidence="9 10">
    <name type="scientific">Acrocarpospora phusangensis</name>
    <dbReference type="NCBI Taxonomy" id="1070424"/>
    <lineage>
        <taxon>Bacteria</taxon>
        <taxon>Bacillati</taxon>
        <taxon>Actinomycetota</taxon>
        <taxon>Actinomycetes</taxon>
        <taxon>Streptosporangiales</taxon>
        <taxon>Streptosporangiaceae</taxon>
        <taxon>Acrocarpospora</taxon>
    </lineage>
</organism>
<evidence type="ECO:0000256" key="6">
    <source>
        <dbReference type="ARBA" id="ARBA00023136"/>
    </source>
</evidence>
<keyword evidence="3" id="KW-1003">Cell membrane</keyword>
<comment type="subcellular location">
    <subcellularLocation>
        <location evidence="1">Cell membrane</location>
        <topology evidence="1">Multi-pass membrane protein</topology>
    </subcellularLocation>
</comment>
<dbReference type="PANTHER" id="PTHR42718">
    <property type="entry name" value="MAJOR FACILITATOR SUPERFAMILY MULTIDRUG TRANSPORTER MFSC"/>
    <property type="match status" value="1"/>
</dbReference>
<dbReference type="InterPro" id="IPR011701">
    <property type="entry name" value="MFS"/>
</dbReference>
<evidence type="ECO:0000313" key="10">
    <source>
        <dbReference type="Proteomes" id="UP000640052"/>
    </source>
</evidence>
<feature type="transmembrane region" description="Helical" evidence="7">
    <location>
        <begin position="159"/>
        <end position="181"/>
    </location>
</feature>
<proteinExistence type="predicted"/>
<feature type="domain" description="Major facilitator superfamily (MFS) profile" evidence="8">
    <location>
        <begin position="8"/>
        <end position="476"/>
    </location>
</feature>
<dbReference type="InterPro" id="IPR004638">
    <property type="entry name" value="EmrB-like"/>
</dbReference>
<evidence type="ECO:0000259" key="8">
    <source>
        <dbReference type="PROSITE" id="PS50850"/>
    </source>
</evidence>
<evidence type="ECO:0000313" key="9">
    <source>
        <dbReference type="EMBL" id="GIH25442.1"/>
    </source>
</evidence>
<keyword evidence="5 7" id="KW-1133">Transmembrane helix</keyword>
<sequence length="491" mass="49940">MATSRWWALSALVLSVLVIGLDATVLNVALPTLAVALGASTGELQWIVDAYLVTFAALLLPAGVFGDRFGRKRLLVAGLAAFGVASAMAMLAETTGWLIAGRALMGAGAALIMPLSTSILPSLFPAGERARAIAVWTAGMAVGLPLGPIVGGYLLDHFWWGSIFLINLPAVAIALVAVVLLVPESRDPASPRLDPPGTLLSVTGLAALVYGVIQAPVDGWGSAAVLVPLAAGVVLLAVFVRVETRSRTPMMDLSLFRDRVFLWGSIAASVVSLAMMGVLFVVPLSLQAVQGFDAMGTGLRIIPMIVGLMLGGLAGERLLKRIALRPVMTAGLLLLTAGLTLGAVLPGAYAYTAAWLTVAGAGVGLTMVPAMDGVLARLPEDRTGMGTGVLQTLRQTGGAFGVAGLGSLLSAVYAGGLPAGAPATVRESVAAAVHVPEFAAAGRQAFAAAMDAVLWTCGAAVLLSAALVALFMRGTSPEEAGESVHELAGTA</sequence>
<evidence type="ECO:0000256" key="1">
    <source>
        <dbReference type="ARBA" id="ARBA00004651"/>
    </source>
</evidence>
<feature type="transmembrane region" description="Helical" evidence="7">
    <location>
        <begin position="132"/>
        <end position="153"/>
    </location>
</feature>
<dbReference type="PANTHER" id="PTHR42718:SF42">
    <property type="entry name" value="EXPORT PROTEIN"/>
    <property type="match status" value="1"/>
</dbReference>
<dbReference type="SUPFAM" id="SSF103473">
    <property type="entry name" value="MFS general substrate transporter"/>
    <property type="match status" value="1"/>
</dbReference>
<comment type="caution">
    <text evidence="9">The sequence shown here is derived from an EMBL/GenBank/DDBJ whole genome shotgun (WGS) entry which is preliminary data.</text>
</comment>
<dbReference type="Gene3D" id="1.20.1720.10">
    <property type="entry name" value="Multidrug resistance protein D"/>
    <property type="match status" value="1"/>
</dbReference>
<feature type="transmembrane region" description="Helical" evidence="7">
    <location>
        <begin position="355"/>
        <end position="376"/>
    </location>
</feature>
<gene>
    <name evidence="9" type="ORF">Aph01nite_37520</name>
</gene>
<feature type="transmembrane region" description="Helical" evidence="7">
    <location>
        <begin position="74"/>
        <end position="92"/>
    </location>
</feature>
<dbReference type="Proteomes" id="UP000640052">
    <property type="component" value="Unassembled WGS sequence"/>
</dbReference>
<feature type="transmembrane region" description="Helical" evidence="7">
    <location>
        <begin position="294"/>
        <end position="315"/>
    </location>
</feature>
<feature type="transmembrane region" description="Helical" evidence="7">
    <location>
        <begin position="260"/>
        <end position="282"/>
    </location>
</feature>
<name>A0A919UPA1_9ACTN</name>
<keyword evidence="4 7" id="KW-0812">Transmembrane</keyword>
<dbReference type="Gene3D" id="1.20.1250.20">
    <property type="entry name" value="MFS general substrate transporter like domains"/>
    <property type="match status" value="1"/>
</dbReference>
<feature type="transmembrane region" description="Helical" evidence="7">
    <location>
        <begin position="452"/>
        <end position="472"/>
    </location>
</feature>
<dbReference type="GO" id="GO:0022857">
    <property type="term" value="F:transmembrane transporter activity"/>
    <property type="evidence" value="ECO:0007669"/>
    <property type="project" value="InterPro"/>
</dbReference>
<evidence type="ECO:0000256" key="3">
    <source>
        <dbReference type="ARBA" id="ARBA00022475"/>
    </source>
</evidence>